<keyword evidence="3" id="KW-0964">Secreted</keyword>
<dbReference type="PANTHER" id="PTHR34270">
    <property type="entry name" value="PROTEIN RALF-LIKE 15-RELATED"/>
    <property type="match status" value="1"/>
</dbReference>
<gene>
    <name evidence="10" type="ORF">DCAR_0103582</name>
</gene>
<dbReference type="EMBL" id="CP093343">
    <property type="protein sequence ID" value="WOG84399.1"/>
    <property type="molecule type" value="Genomic_DNA"/>
</dbReference>
<dbReference type="AlphaFoldDB" id="A0AAF0W8J1"/>
<feature type="compositionally biased region" description="Basic and acidic residues" evidence="8">
    <location>
        <begin position="84"/>
        <end position="100"/>
    </location>
</feature>
<dbReference type="GO" id="GO:0005576">
    <property type="term" value="C:extracellular region"/>
    <property type="evidence" value="ECO:0007669"/>
    <property type="project" value="UniProtKB-SubCell"/>
</dbReference>
<dbReference type="Pfam" id="PF05498">
    <property type="entry name" value="RALF"/>
    <property type="match status" value="1"/>
</dbReference>
<protein>
    <submittedName>
        <fullName evidence="10">Uncharacterized protein</fullName>
    </submittedName>
</protein>
<comment type="similarity">
    <text evidence="2">Belongs to the plant rapid alkalinization factor (RALF) family.</text>
</comment>
<evidence type="ECO:0000313" key="10">
    <source>
        <dbReference type="EMBL" id="WOG84399.1"/>
    </source>
</evidence>
<dbReference type="PANTHER" id="PTHR34270:SF3">
    <property type="entry name" value="PROTEIN RALF-LIKE 16-RELATED"/>
    <property type="match status" value="1"/>
</dbReference>
<accession>A0AAF0W8J1</accession>
<comment type="subcellular location">
    <subcellularLocation>
        <location evidence="1">Secreted</location>
    </subcellularLocation>
</comment>
<dbReference type="GO" id="GO:0005179">
    <property type="term" value="F:hormone activity"/>
    <property type="evidence" value="ECO:0007669"/>
    <property type="project" value="UniProtKB-KW"/>
</dbReference>
<evidence type="ECO:0000256" key="6">
    <source>
        <dbReference type="ARBA" id="ARBA00023157"/>
    </source>
</evidence>
<keyword evidence="4" id="KW-0372">Hormone</keyword>
<evidence type="ECO:0000256" key="3">
    <source>
        <dbReference type="ARBA" id="ARBA00022525"/>
    </source>
</evidence>
<sequence length="100" mass="11321">MALSKKFVLFCVCMILFIVVAAEVVEANFISYGAMYRDGRICRLRQGCDDTPANPYNRGCEEVERCRGGSEEEDKVSEDEDKIPEEKDKIPEEKTGMGEM</sequence>
<feature type="region of interest" description="Disordered" evidence="8">
    <location>
        <begin position="66"/>
        <end position="100"/>
    </location>
</feature>
<evidence type="ECO:0000256" key="5">
    <source>
        <dbReference type="ARBA" id="ARBA00022729"/>
    </source>
</evidence>
<evidence type="ECO:0000256" key="2">
    <source>
        <dbReference type="ARBA" id="ARBA00009178"/>
    </source>
</evidence>
<feature type="signal peptide" evidence="9">
    <location>
        <begin position="1"/>
        <end position="22"/>
    </location>
</feature>
<evidence type="ECO:0000256" key="9">
    <source>
        <dbReference type="SAM" id="SignalP"/>
    </source>
</evidence>
<keyword evidence="11" id="KW-1185">Reference proteome</keyword>
<evidence type="ECO:0000313" key="11">
    <source>
        <dbReference type="Proteomes" id="UP000077755"/>
    </source>
</evidence>
<name>A0AAF0W8J1_DAUCS</name>
<evidence type="ECO:0000256" key="1">
    <source>
        <dbReference type="ARBA" id="ARBA00004613"/>
    </source>
</evidence>
<dbReference type="Proteomes" id="UP000077755">
    <property type="component" value="Chromosome 1"/>
</dbReference>
<evidence type="ECO:0000256" key="7">
    <source>
        <dbReference type="ARBA" id="ARBA00037228"/>
    </source>
</evidence>
<organism evidence="10 11">
    <name type="scientific">Daucus carota subsp. sativus</name>
    <name type="common">Carrot</name>
    <dbReference type="NCBI Taxonomy" id="79200"/>
    <lineage>
        <taxon>Eukaryota</taxon>
        <taxon>Viridiplantae</taxon>
        <taxon>Streptophyta</taxon>
        <taxon>Embryophyta</taxon>
        <taxon>Tracheophyta</taxon>
        <taxon>Spermatophyta</taxon>
        <taxon>Magnoliopsida</taxon>
        <taxon>eudicotyledons</taxon>
        <taxon>Gunneridae</taxon>
        <taxon>Pentapetalae</taxon>
        <taxon>asterids</taxon>
        <taxon>campanulids</taxon>
        <taxon>Apiales</taxon>
        <taxon>Apiaceae</taxon>
        <taxon>Apioideae</taxon>
        <taxon>Scandiceae</taxon>
        <taxon>Daucinae</taxon>
        <taxon>Daucus</taxon>
        <taxon>Daucus sect. Daucus</taxon>
    </lineage>
</organism>
<evidence type="ECO:0000256" key="4">
    <source>
        <dbReference type="ARBA" id="ARBA00022702"/>
    </source>
</evidence>
<feature type="chain" id="PRO_5042010801" evidence="9">
    <location>
        <begin position="23"/>
        <end position="100"/>
    </location>
</feature>
<dbReference type="InterPro" id="IPR008801">
    <property type="entry name" value="RALF"/>
</dbReference>
<evidence type="ECO:0000256" key="8">
    <source>
        <dbReference type="SAM" id="MobiDB-lite"/>
    </source>
</evidence>
<keyword evidence="5 9" id="KW-0732">Signal</keyword>
<comment type="function">
    <text evidence="7">Cell signaling peptide that may regulate plant stress, growth, and development. Mediates a rapid alkalinization of extracellular space by mediating a transient increase in the cytoplasmic Ca(2+) concentration leading to a calcium-dependent signaling events through a cell surface receptor and a concomitant activation of some intracellular mitogen-activated protein kinases.</text>
</comment>
<proteinExistence type="inferred from homology"/>
<reference evidence="10" key="2">
    <citation type="submission" date="2022-03" db="EMBL/GenBank/DDBJ databases">
        <title>Draft title - Genomic analysis of global carrot germplasm unveils the trajectory of domestication and the origin of high carotenoid orange carrot.</title>
        <authorList>
            <person name="Iorizzo M."/>
            <person name="Ellison S."/>
            <person name="Senalik D."/>
            <person name="Macko-Podgorni A."/>
            <person name="Grzebelus D."/>
            <person name="Bostan H."/>
            <person name="Rolling W."/>
            <person name="Curaba J."/>
            <person name="Simon P."/>
        </authorList>
    </citation>
    <scope>NUCLEOTIDE SEQUENCE</scope>
    <source>
        <tissue evidence="10">Leaf</tissue>
    </source>
</reference>
<reference evidence="10" key="1">
    <citation type="journal article" date="2016" name="Nat. Genet.">
        <title>A high-quality carrot genome assembly provides new insights into carotenoid accumulation and asterid genome evolution.</title>
        <authorList>
            <person name="Iorizzo M."/>
            <person name="Ellison S."/>
            <person name="Senalik D."/>
            <person name="Zeng P."/>
            <person name="Satapoomin P."/>
            <person name="Huang J."/>
            <person name="Bowman M."/>
            <person name="Iovene M."/>
            <person name="Sanseverino W."/>
            <person name="Cavagnaro P."/>
            <person name="Yildiz M."/>
            <person name="Macko-Podgorni A."/>
            <person name="Moranska E."/>
            <person name="Grzebelus E."/>
            <person name="Grzebelus D."/>
            <person name="Ashrafi H."/>
            <person name="Zheng Z."/>
            <person name="Cheng S."/>
            <person name="Spooner D."/>
            <person name="Van Deynze A."/>
            <person name="Simon P."/>
        </authorList>
    </citation>
    <scope>NUCLEOTIDE SEQUENCE</scope>
    <source>
        <tissue evidence="10">Leaf</tissue>
    </source>
</reference>
<keyword evidence="6" id="KW-1015">Disulfide bond</keyword>
<feature type="compositionally biased region" description="Acidic residues" evidence="8">
    <location>
        <begin position="71"/>
        <end position="83"/>
    </location>
</feature>